<sequence length="72" mass="8242">MGRLPEMVRFGSLDGIRCREAGAETIIEARGHHRRLPGGTPMTLDYVWFITRRDGRVVHFRDYMNPLQLASG</sequence>
<dbReference type="SUPFAM" id="SSF54427">
    <property type="entry name" value="NTF2-like"/>
    <property type="match status" value="1"/>
</dbReference>
<proteinExistence type="predicted"/>
<reference evidence="1 2" key="1">
    <citation type="submission" date="2022-06" db="EMBL/GenBank/DDBJ databases">
        <title>Rhizosaccharibacter gen. nov. sp. nov. KSS12, endophytic bacteria isolated from sugarcane.</title>
        <authorList>
            <person name="Pitiwittayakul N."/>
        </authorList>
    </citation>
    <scope>NUCLEOTIDE SEQUENCE [LARGE SCALE GENOMIC DNA]</scope>
    <source>
        <strain evidence="1 2">KSS12</strain>
    </source>
</reference>
<dbReference type="Proteomes" id="UP001524547">
    <property type="component" value="Unassembled WGS sequence"/>
</dbReference>
<evidence type="ECO:0000313" key="1">
    <source>
        <dbReference type="EMBL" id="MCQ8241849.1"/>
    </source>
</evidence>
<gene>
    <name evidence="1" type="ORF">NFI88_13485</name>
</gene>
<organism evidence="1 2">
    <name type="scientific">Rhizosaccharibacter radicis</name>
    <dbReference type="NCBI Taxonomy" id="2782605"/>
    <lineage>
        <taxon>Bacteria</taxon>
        <taxon>Pseudomonadati</taxon>
        <taxon>Pseudomonadota</taxon>
        <taxon>Alphaproteobacteria</taxon>
        <taxon>Acetobacterales</taxon>
        <taxon>Acetobacteraceae</taxon>
        <taxon>Rhizosaccharibacter</taxon>
    </lineage>
</organism>
<protein>
    <recommendedName>
        <fullName evidence="3">SnoaL-like domain-containing protein</fullName>
    </recommendedName>
</protein>
<dbReference type="Gene3D" id="3.10.450.50">
    <property type="match status" value="1"/>
</dbReference>
<accession>A0ABT1VZS3</accession>
<keyword evidence="2" id="KW-1185">Reference proteome</keyword>
<evidence type="ECO:0008006" key="3">
    <source>
        <dbReference type="Google" id="ProtNLM"/>
    </source>
</evidence>
<name>A0ABT1VZS3_9PROT</name>
<evidence type="ECO:0000313" key="2">
    <source>
        <dbReference type="Proteomes" id="UP001524547"/>
    </source>
</evidence>
<dbReference type="InterPro" id="IPR032710">
    <property type="entry name" value="NTF2-like_dom_sf"/>
</dbReference>
<comment type="caution">
    <text evidence="1">The sequence shown here is derived from an EMBL/GenBank/DDBJ whole genome shotgun (WGS) entry which is preliminary data.</text>
</comment>
<dbReference type="EMBL" id="JAMZEJ010000008">
    <property type="protein sequence ID" value="MCQ8241849.1"/>
    <property type="molecule type" value="Genomic_DNA"/>
</dbReference>
<dbReference type="RefSeq" id="WP_422920603.1">
    <property type="nucleotide sequence ID" value="NZ_JAMZEJ010000008.1"/>
</dbReference>